<dbReference type="NCBIfam" id="TIGR02999">
    <property type="entry name" value="Sig-70_X6"/>
    <property type="match status" value="1"/>
</dbReference>
<dbReference type="InterPro" id="IPR013325">
    <property type="entry name" value="RNA_pol_sigma_r2"/>
</dbReference>
<dbReference type="SUPFAM" id="SSF88946">
    <property type="entry name" value="Sigma2 domain of RNA polymerase sigma factors"/>
    <property type="match status" value="1"/>
</dbReference>
<gene>
    <name evidence="6" type="ORF">WB794_11975</name>
</gene>
<name>A0AAW9RCS8_9GAMM</name>
<dbReference type="InterPro" id="IPR014284">
    <property type="entry name" value="RNA_pol_sigma-70_dom"/>
</dbReference>
<dbReference type="GO" id="GO:0016987">
    <property type="term" value="F:sigma factor activity"/>
    <property type="evidence" value="ECO:0007669"/>
    <property type="project" value="UniProtKB-KW"/>
</dbReference>
<dbReference type="GO" id="GO:0006352">
    <property type="term" value="P:DNA-templated transcription initiation"/>
    <property type="evidence" value="ECO:0007669"/>
    <property type="project" value="InterPro"/>
</dbReference>
<protein>
    <submittedName>
        <fullName evidence="6">ECF-type sigma factor</fullName>
    </submittedName>
</protein>
<dbReference type="PANTHER" id="PTHR43133">
    <property type="entry name" value="RNA POLYMERASE ECF-TYPE SIGMA FACTO"/>
    <property type="match status" value="1"/>
</dbReference>
<dbReference type="InterPro" id="IPR013324">
    <property type="entry name" value="RNA_pol_sigma_r3/r4-like"/>
</dbReference>
<accession>A0AAW9RCS8</accession>
<keyword evidence="2" id="KW-0805">Transcription regulation</keyword>
<keyword evidence="4" id="KW-0804">Transcription</keyword>
<reference evidence="6 7" key="1">
    <citation type="journal article" date="2016" name="Antonie Van Leeuwenhoek">
        <title>Denitratimonas tolerans gen. nov., sp. nov., a denitrifying bacterium isolated from a bioreactor for tannery wastewater treatment.</title>
        <authorList>
            <person name="Han S.I."/>
            <person name="Kim J.O."/>
            <person name="Lee Y.R."/>
            <person name="Ekpeghere K.I."/>
            <person name="Koh S.C."/>
            <person name="Whang K.S."/>
        </authorList>
    </citation>
    <scope>NUCLEOTIDE SEQUENCE [LARGE SCALE GENOMIC DNA]</scope>
    <source>
        <strain evidence="6 7">KACC 17565</strain>
    </source>
</reference>
<dbReference type="EMBL" id="JBBDHC010000019">
    <property type="protein sequence ID" value="MEJ1250389.1"/>
    <property type="molecule type" value="Genomic_DNA"/>
</dbReference>
<evidence type="ECO:0000256" key="1">
    <source>
        <dbReference type="ARBA" id="ARBA00010641"/>
    </source>
</evidence>
<dbReference type="InterPro" id="IPR011517">
    <property type="entry name" value="RNA_pol_sigma70_ECF-like"/>
</dbReference>
<evidence type="ECO:0000259" key="5">
    <source>
        <dbReference type="Pfam" id="PF07638"/>
    </source>
</evidence>
<dbReference type="NCBIfam" id="TIGR02937">
    <property type="entry name" value="sigma70-ECF"/>
    <property type="match status" value="1"/>
</dbReference>
<comment type="similarity">
    <text evidence="1">Belongs to the sigma-70 factor family. ECF subfamily.</text>
</comment>
<organism evidence="6 7">
    <name type="scientific">Denitratimonas tolerans</name>
    <dbReference type="NCBI Taxonomy" id="1338420"/>
    <lineage>
        <taxon>Bacteria</taxon>
        <taxon>Pseudomonadati</taxon>
        <taxon>Pseudomonadota</taxon>
        <taxon>Gammaproteobacteria</taxon>
        <taxon>Lysobacterales</taxon>
        <taxon>Lysobacteraceae</taxon>
        <taxon>Denitratimonas</taxon>
    </lineage>
</organism>
<evidence type="ECO:0000313" key="6">
    <source>
        <dbReference type="EMBL" id="MEJ1250389.1"/>
    </source>
</evidence>
<sequence>MDAGRDIDTDQTCELARRCAEGDAAARDRLFAAVYDDLRQRAHRLLRQSEGATLSTTALVHETYLKLAGGRLAPQDRAHFHAIAAAAMRQVLLNAMRDRVAAKRGGGQLCVTLGAAEDVATADPDAATDLFALDAALTALAREDARLAQVVELHFFAGLGFAEIAELVALSERTVARDWRAARALLRLHMAQAQ</sequence>
<dbReference type="InterPro" id="IPR053812">
    <property type="entry name" value="HTH_Sigma70_ECF-like"/>
</dbReference>
<feature type="domain" description="RNA polymerase sigma-70 ECF-like HTH" evidence="5">
    <location>
        <begin position="15"/>
        <end position="190"/>
    </location>
</feature>
<dbReference type="RefSeq" id="WP_337336091.1">
    <property type="nucleotide sequence ID" value="NZ_JBBDHC010000019.1"/>
</dbReference>
<proteinExistence type="inferred from homology"/>
<dbReference type="Proteomes" id="UP001364472">
    <property type="component" value="Unassembled WGS sequence"/>
</dbReference>
<evidence type="ECO:0000256" key="2">
    <source>
        <dbReference type="ARBA" id="ARBA00023015"/>
    </source>
</evidence>
<evidence type="ECO:0000256" key="3">
    <source>
        <dbReference type="ARBA" id="ARBA00023082"/>
    </source>
</evidence>
<comment type="caution">
    <text evidence="6">The sequence shown here is derived from an EMBL/GenBank/DDBJ whole genome shotgun (WGS) entry which is preliminary data.</text>
</comment>
<keyword evidence="7" id="KW-1185">Reference proteome</keyword>
<evidence type="ECO:0000313" key="7">
    <source>
        <dbReference type="Proteomes" id="UP001364472"/>
    </source>
</evidence>
<dbReference type="Pfam" id="PF07638">
    <property type="entry name" value="Sigma70_ECF"/>
    <property type="match status" value="1"/>
</dbReference>
<keyword evidence="3" id="KW-0731">Sigma factor</keyword>
<dbReference type="Gene3D" id="1.10.10.10">
    <property type="entry name" value="Winged helix-like DNA-binding domain superfamily/Winged helix DNA-binding domain"/>
    <property type="match status" value="1"/>
</dbReference>
<dbReference type="InterPro" id="IPR036388">
    <property type="entry name" value="WH-like_DNA-bd_sf"/>
</dbReference>
<dbReference type="AlphaFoldDB" id="A0AAW9RCS8"/>
<dbReference type="PANTHER" id="PTHR43133:SF39">
    <property type="entry name" value="SIMILAR TO RNA POLYMERASE SIGMA-E FACTOR"/>
    <property type="match status" value="1"/>
</dbReference>
<dbReference type="SUPFAM" id="SSF88659">
    <property type="entry name" value="Sigma3 and sigma4 domains of RNA polymerase sigma factors"/>
    <property type="match status" value="1"/>
</dbReference>
<dbReference type="Gene3D" id="1.10.1740.10">
    <property type="match status" value="1"/>
</dbReference>
<evidence type="ECO:0000256" key="4">
    <source>
        <dbReference type="ARBA" id="ARBA00023163"/>
    </source>
</evidence>
<dbReference type="InterPro" id="IPR039425">
    <property type="entry name" value="RNA_pol_sigma-70-like"/>
</dbReference>